<dbReference type="CDD" id="cd00006">
    <property type="entry name" value="PTS_IIA_man"/>
    <property type="match status" value="1"/>
</dbReference>
<dbReference type="InterPro" id="IPR036667">
    <property type="entry name" value="PTS_IIB_sorbose-sp_sf"/>
</dbReference>
<evidence type="ECO:0000256" key="2">
    <source>
        <dbReference type="ARBA" id="ARBA00004236"/>
    </source>
</evidence>
<comment type="subunit">
    <text evidence="4">Homodimer.</text>
</comment>
<dbReference type="AlphaFoldDB" id="A0A379SAK9"/>
<keyword evidence="10" id="KW-0597">Phosphoprotein</keyword>
<keyword evidence="8" id="KW-1003">Cell membrane</keyword>
<evidence type="ECO:0000256" key="11">
    <source>
        <dbReference type="ARBA" id="ARBA00022597"/>
    </source>
</evidence>
<dbReference type="CDD" id="cd00001">
    <property type="entry name" value="PTS_IIB_man"/>
    <property type="match status" value="1"/>
</dbReference>
<feature type="domain" description="PTS EIIA type-4" evidence="19">
    <location>
        <begin position="2"/>
        <end position="123"/>
    </location>
</feature>
<dbReference type="PANTHER" id="PTHR33799">
    <property type="entry name" value="PTS PERMEASE-RELATED-RELATED"/>
    <property type="match status" value="1"/>
</dbReference>
<dbReference type="Pfam" id="PF03610">
    <property type="entry name" value="EIIA-man"/>
    <property type="match status" value="1"/>
</dbReference>
<dbReference type="InterPro" id="IPR004720">
    <property type="entry name" value="PTS_IIB_sorbose-sp"/>
</dbReference>
<dbReference type="EMBL" id="UGWZ01000001">
    <property type="protein sequence ID" value="SUG17005.1"/>
    <property type="molecule type" value="Genomic_DNA"/>
</dbReference>
<dbReference type="Proteomes" id="UP000254124">
    <property type="component" value="Unassembled WGS sequence"/>
</dbReference>
<evidence type="ECO:0000256" key="5">
    <source>
        <dbReference type="ARBA" id="ARBA00011929"/>
    </source>
</evidence>
<dbReference type="InterPro" id="IPR051471">
    <property type="entry name" value="Bacterial_PTS_sugar_comp"/>
</dbReference>
<evidence type="ECO:0000256" key="15">
    <source>
        <dbReference type="ARBA" id="ARBA00023136"/>
    </source>
</evidence>
<dbReference type="GO" id="GO:0016301">
    <property type="term" value="F:kinase activity"/>
    <property type="evidence" value="ECO:0007669"/>
    <property type="project" value="UniProtKB-KW"/>
</dbReference>
<keyword evidence="9" id="KW-0963">Cytoplasm</keyword>
<keyword evidence="13" id="KW-0598">Phosphotransferase system</keyword>
<comment type="subcellular location">
    <subcellularLocation>
        <location evidence="2">Cell membrane</location>
    </subcellularLocation>
    <subcellularLocation>
        <location evidence="3">Cytoplasm</location>
    </subcellularLocation>
</comment>
<accession>A0A379SAK9</accession>
<dbReference type="PROSITE" id="PS51096">
    <property type="entry name" value="PTS_EIIA_TYPE_4"/>
    <property type="match status" value="1"/>
</dbReference>
<evidence type="ECO:0000256" key="13">
    <source>
        <dbReference type="ARBA" id="ARBA00022683"/>
    </source>
</evidence>
<name>A0A379SAK9_SALER</name>
<evidence type="ECO:0000313" key="22">
    <source>
        <dbReference type="Proteomes" id="UP000254124"/>
    </source>
</evidence>
<evidence type="ECO:0000313" key="21">
    <source>
        <dbReference type="EMBL" id="SUG17005.1"/>
    </source>
</evidence>
<keyword evidence="15" id="KW-0472">Membrane</keyword>
<keyword evidence="12 21" id="KW-0808">Transferase</keyword>
<evidence type="ECO:0000256" key="1">
    <source>
        <dbReference type="ARBA" id="ARBA00000514"/>
    </source>
</evidence>
<dbReference type="InterPro" id="IPR033887">
    <property type="entry name" value="PTS_IIA_man"/>
</dbReference>
<feature type="domain" description="PTS EIIB type-4" evidence="20">
    <location>
        <begin position="144"/>
        <end position="299"/>
    </location>
</feature>
<keyword evidence="11" id="KW-0762">Sugar transport</keyword>
<dbReference type="InterPro" id="IPR036662">
    <property type="entry name" value="PTS_EIIA_man-typ_sf"/>
</dbReference>
<evidence type="ECO:0000256" key="4">
    <source>
        <dbReference type="ARBA" id="ARBA00011738"/>
    </source>
</evidence>
<dbReference type="Gene3D" id="3.40.35.10">
    <property type="entry name" value="Phosphotransferase system, sorbose subfamily IIB component"/>
    <property type="match status" value="1"/>
</dbReference>
<evidence type="ECO:0000256" key="8">
    <source>
        <dbReference type="ARBA" id="ARBA00022475"/>
    </source>
</evidence>
<proteinExistence type="predicted"/>
<comment type="catalytic activity">
    <reaction evidence="1">
        <text>D-mannose(out) + N(pros)-phospho-L-histidyl-[protein] = D-mannose 6-phosphate(in) + L-histidyl-[protein]</text>
        <dbReference type="Rhea" id="RHEA:49232"/>
        <dbReference type="Rhea" id="RHEA-COMP:9745"/>
        <dbReference type="Rhea" id="RHEA-COMP:9746"/>
        <dbReference type="ChEBI" id="CHEBI:4208"/>
        <dbReference type="ChEBI" id="CHEBI:29979"/>
        <dbReference type="ChEBI" id="CHEBI:58735"/>
        <dbReference type="ChEBI" id="CHEBI:64837"/>
        <dbReference type="EC" id="2.7.1.191"/>
    </reaction>
</comment>
<evidence type="ECO:0000256" key="14">
    <source>
        <dbReference type="ARBA" id="ARBA00022777"/>
    </source>
</evidence>
<evidence type="ECO:0000256" key="16">
    <source>
        <dbReference type="ARBA" id="ARBA00023757"/>
    </source>
</evidence>
<organism evidence="21 22">
    <name type="scientific">Salmonella enterica subsp. arizonae</name>
    <dbReference type="NCBI Taxonomy" id="59203"/>
    <lineage>
        <taxon>Bacteria</taxon>
        <taxon>Pseudomonadati</taxon>
        <taxon>Pseudomonadota</taxon>
        <taxon>Gammaproteobacteria</taxon>
        <taxon>Enterobacterales</taxon>
        <taxon>Enterobacteriaceae</taxon>
        <taxon>Salmonella</taxon>
    </lineage>
</organism>
<evidence type="ECO:0000256" key="3">
    <source>
        <dbReference type="ARBA" id="ARBA00004496"/>
    </source>
</evidence>
<dbReference type="Pfam" id="PF03830">
    <property type="entry name" value="PTSIIB_sorb"/>
    <property type="match status" value="1"/>
</dbReference>
<dbReference type="GO" id="GO:0009401">
    <property type="term" value="P:phosphoenolpyruvate-dependent sugar phosphotransferase system"/>
    <property type="evidence" value="ECO:0007669"/>
    <property type="project" value="UniProtKB-KW"/>
</dbReference>
<dbReference type="SUPFAM" id="SSF52728">
    <property type="entry name" value="PTS IIb component"/>
    <property type="match status" value="1"/>
</dbReference>
<evidence type="ECO:0000256" key="12">
    <source>
        <dbReference type="ARBA" id="ARBA00022679"/>
    </source>
</evidence>
<dbReference type="PROSITE" id="PS51101">
    <property type="entry name" value="PTS_EIIB_TYPE_4"/>
    <property type="match status" value="1"/>
</dbReference>
<dbReference type="EC" id="2.7.1.191" evidence="5"/>
<dbReference type="GO" id="GO:0008982">
    <property type="term" value="F:protein-N(PI)-phosphohistidine-sugar phosphotransferase activity"/>
    <property type="evidence" value="ECO:0007669"/>
    <property type="project" value="InterPro"/>
</dbReference>
<dbReference type="SUPFAM" id="SSF53062">
    <property type="entry name" value="PTS system fructose IIA component-like"/>
    <property type="match status" value="1"/>
</dbReference>
<gene>
    <name evidence="21" type="primary">manX_2</name>
    <name evidence="21" type="ORF">NCTC7295_04742</name>
</gene>
<protein>
    <recommendedName>
        <fullName evidence="6">PTS system mannose-specific EIIAB component</fullName>
        <ecNumber evidence="5">2.7.1.191</ecNumber>
    </recommendedName>
    <alternativeName>
        <fullName evidence="18">EIIAB-Man</fullName>
    </alternativeName>
    <alternativeName>
        <fullName evidence="17">EIII-Man</fullName>
    </alternativeName>
</protein>
<dbReference type="PANTHER" id="PTHR33799:SF1">
    <property type="entry name" value="PTS SYSTEM MANNOSE-SPECIFIC EIIAB COMPONENT-RELATED"/>
    <property type="match status" value="1"/>
</dbReference>
<keyword evidence="14" id="KW-0418">Kinase</keyword>
<dbReference type="InterPro" id="IPR004701">
    <property type="entry name" value="PTS_EIIA_man-typ"/>
</dbReference>
<dbReference type="Gene3D" id="3.40.50.510">
    <property type="entry name" value="Phosphotransferase system, mannose-type IIA component"/>
    <property type="match status" value="1"/>
</dbReference>
<evidence type="ECO:0000256" key="18">
    <source>
        <dbReference type="ARBA" id="ARBA00032197"/>
    </source>
</evidence>
<evidence type="ECO:0000259" key="19">
    <source>
        <dbReference type="PROSITE" id="PS51096"/>
    </source>
</evidence>
<evidence type="ECO:0000256" key="6">
    <source>
        <dbReference type="ARBA" id="ARBA00021685"/>
    </source>
</evidence>
<comment type="function">
    <text evidence="16">The phosphoenolpyruvate-dependent sugar phosphotransferase system (sugar PTS), a major carbohydrate active transport system, catalyzes the phosphorylation of incoming sugar substrates concomitantly with their translocation across the cell membrane. The enzyme II ManXYZ PTS system is involved in mannose transport.</text>
</comment>
<reference evidence="21 22" key="1">
    <citation type="submission" date="2018-06" db="EMBL/GenBank/DDBJ databases">
        <authorList>
            <consortium name="Pathogen Informatics"/>
            <person name="Doyle S."/>
        </authorList>
    </citation>
    <scope>NUCLEOTIDE SEQUENCE [LARGE SCALE GENOMIC DNA]</scope>
    <source>
        <strain evidence="21 22">NCTC7295</strain>
    </source>
</reference>
<evidence type="ECO:0000256" key="10">
    <source>
        <dbReference type="ARBA" id="ARBA00022553"/>
    </source>
</evidence>
<evidence type="ECO:0000256" key="7">
    <source>
        <dbReference type="ARBA" id="ARBA00022448"/>
    </source>
</evidence>
<dbReference type="GO" id="GO:0005737">
    <property type="term" value="C:cytoplasm"/>
    <property type="evidence" value="ECO:0007669"/>
    <property type="project" value="UniProtKB-SubCell"/>
</dbReference>
<dbReference type="GO" id="GO:0005886">
    <property type="term" value="C:plasma membrane"/>
    <property type="evidence" value="ECO:0007669"/>
    <property type="project" value="UniProtKB-SubCell"/>
</dbReference>
<evidence type="ECO:0000256" key="9">
    <source>
        <dbReference type="ARBA" id="ARBA00022490"/>
    </source>
</evidence>
<evidence type="ECO:0000259" key="20">
    <source>
        <dbReference type="PROSITE" id="PS51101"/>
    </source>
</evidence>
<evidence type="ECO:0000256" key="17">
    <source>
        <dbReference type="ARBA" id="ARBA00030229"/>
    </source>
</evidence>
<keyword evidence="7" id="KW-0813">Transport</keyword>
<sequence length="299" mass="33121">MKRHYIFASHGTLASGVLNSVELILGKRSNVWTLCAYVEEDVDLSQQVDMLIAQIPPEDEIIALTDIFAGSVNNEFIRYLSRANFHLLAGINLPLVIDLFMSENDGNTTHTIITALEDSKENIQYCNQTITSAMQSDKDFLRGGRVMIVFLRVDHRLLHGQVAFSWTQYVGADCILIANDSVPNDDLRKTTIKMAKPPAVKLVIKNIADSIEAIKSGVTDKYKLFIVVESVADACHLARELPDIKSINLGGTKVREGSQNIAKAINLLADEMTQLRELAAGGVEVEIRLVPNDRKQLFA</sequence>